<name>A0AAV2M0P4_KNICA</name>
<dbReference type="EMBL" id="OZ035827">
    <property type="protein sequence ID" value="CAL1606856.1"/>
    <property type="molecule type" value="Genomic_DNA"/>
</dbReference>
<dbReference type="Proteomes" id="UP001497482">
    <property type="component" value="Chromosome 5"/>
</dbReference>
<accession>A0AAV2M0P4</accession>
<feature type="region of interest" description="Disordered" evidence="1">
    <location>
        <begin position="58"/>
        <end position="116"/>
    </location>
</feature>
<evidence type="ECO:0000256" key="2">
    <source>
        <dbReference type="SAM" id="Phobius"/>
    </source>
</evidence>
<reference evidence="4 5" key="1">
    <citation type="submission" date="2024-04" db="EMBL/GenBank/DDBJ databases">
        <authorList>
            <person name="Waldvogel A.-M."/>
            <person name="Schoenle A."/>
        </authorList>
    </citation>
    <scope>NUCLEOTIDE SEQUENCE [LARGE SCALE GENOMIC DNA]</scope>
</reference>
<evidence type="ECO:0000313" key="4">
    <source>
        <dbReference type="EMBL" id="CAL1606856.1"/>
    </source>
</evidence>
<evidence type="ECO:0000256" key="1">
    <source>
        <dbReference type="SAM" id="MobiDB-lite"/>
    </source>
</evidence>
<protein>
    <submittedName>
        <fullName evidence="4">Uncharacterized protein</fullName>
    </submittedName>
</protein>
<feature type="compositionally biased region" description="Acidic residues" evidence="1">
    <location>
        <begin position="66"/>
        <end position="77"/>
    </location>
</feature>
<keyword evidence="2" id="KW-1133">Transmembrane helix</keyword>
<evidence type="ECO:0000313" key="5">
    <source>
        <dbReference type="Proteomes" id="UP001497482"/>
    </source>
</evidence>
<organism evidence="4 5">
    <name type="scientific">Knipowitschia caucasica</name>
    <name type="common">Caucasian dwarf goby</name>
    <name type="synonym">Pomatoschistus caucasicus</name>
    <dbReference type="NCBI Taxonomy" id="637954"/>
    <lineage>
        <taxon>Eukaryota</taxon>
        <taxon>Metazoa</taxon>
        <taxon>Chordata</taxon>
        <taxon>Craniata</taxon>
        <taxon>Vertebrata</taxon>
        <taxon>Euteleostomi</taxon>
        <taxon>Actinopterygii</taxon>
        <taxon>Neopterygii</taxon>
        <taxon>Teleostei</taxon>
        <taxon>Neoteleostei</taxon>
        <taxon>Acanthomorphata</taxon>
        <taxon>Gobiaria</taxon>
        <taxon>Gobiiformes</taxon>
        <taxon>Gobioidei</taxon>
        <taxon>Gobiidae</taxon>
        <taxon>Gobiinae</taxon>
        <taxon>Knipowitschia</taxon>
    </lineage>
</organism>
<feature type="transmembrane region" description="Helical" evidence="2">
    <location>
        <begin position="27"/>
        <end position="49"/>
    </location>
</feature>
<keyword evidence="5" id="KW-1185">Reference proteome</keyword>
<keyword evidence="2" id="KW-0472">Membrane</keyword>
<sequence>MPWLWLWSSCCFRKCSCLADWRHMVIISAHASIVCLFGFFFPGVILCMWMRSSVLVSAGWTSREKEDEEEEEEEEEDGARAADDAASFDSHDSAQTPPLIHPHVLDARTAPPAGAQ</sequence>
<dbReference type="AlphaFoldDB" id="A0AAV2M0P4"/>
<keyword evidence="2" id="KW-0812">Transmembrane</keyword>
<feature type="chain" id="PRO_5043651656" evidence="3">
    <location>
        <begin position="18"/>
        <end position="116"/>
    </location>
</feature>
<proteinExistence type="predicted"/>
<keyword evidence="3" id="KW-0732">Signal</keyword>
<evidence type="ECO:0000256" key="3">
    <source>
        <dbReference type="SAM" id="SignalP"/>
    </source>
</evidence>
<feature type="signal peptide" evidence="3">
    <location>
        <begin position="1"/>
        <end position="17"/>
    </location>
</feature>
<gene>
    <name evidence="4" type="ORF">KC01_LOCUS33966</name>
</gene>